<evidence type="ECO:0000256" key="2">
    <source>
        <dbReference type="SAM" id="SignalP"/>
    </source>
</evidence>
<feature type="signal peptide" evidence="2">
    <location>
        <begin position="1"/>
        <end position="26"/>
    </location>
</feature>
<dbReference type="KEGG" id="echi:FKX85_19610"/>
<dbReference type="RefSeq" id="WP_141616332.1">
    <property type="nucleotide sequence ID" value="NZ_CP041253.1"/>
</dbReference>
<dbReference type="GO" id="GO:0005975">
    <property type="term" value="P:carbohydrate metabolic process"/>
    <property type="evidence" value="ECO:0007669"/>
    <property type="project" value="InterPro"/>
</dbReference>
<proteinExistence type="inferred from homology"/>
<comment type="similarity">
    <text evidence="1">Belongs to the glycosyl hydrolase 16 family.</text>
</comment>
<dbReference type="Pfam" id="PF00722">
    <property type="entry name" value="Glyco_hydro_16"/>
    <property type="match status" value="1"/>
</dbReference>
<organism evidence="4 5">
    <name type="scientific">Echinicola soli</name>
    <dbReference type="NCBI Taxonomy" id="2591634"/>
    <lineage>
        <taxon>Bacteria</taxon>
        <taxon>Pseudomonadati</taxon>
        <taxon>Bacteroidota</taxon>
        <taxon>Cytophagia</taxon>
        <taxon>Cytophagales</taxon>
        <taxon>Cyclobacteriaceae</taxon>
        <taxon>Echinicola</taxon>
    </lineage>
</organism>
<feature type="chain" id="PRO_5021836279" evidence="2">
    <location>
        <begin position="27"/>
        <end position="293"/>
    </location>
</feature>
<protein>
    <submittedName>
        <fullName evidence="4">Glycoside hydrolase family 16 protein</fullName>
    </submittedName>
</protein>
<evidence type="ECO:0000313" key="4">
    <source>
        <dbReference type="EMBL" id="QDH81117.1"/>
    </source>
</evidence>
<dbReference type="InterPro" id="IPR000757">
    <property type="entry name" value="Beta-glucanase-like"/>
</dbReference>
<dbReference type="SUPFAM" id="SSF49899">
    <property type="entry name" value="Concanavalin A-like lectins/glucanases"/>
    <property type="match status" value="1"/>
</dbReference>
<evidence type="ECO:0000313" key="5">
    <source>
        <dbReference type="Proteomes" id="UP000316614"/>
    </source>
</evidence>
<evidence type="ECO:0000259" key="3">
    <source>
        <dbReference type="PROSITE" id="PS51762"/>
    </source>
</evidence>
<dbReference type="AlphaFoldDB" id="A0A514CMY0"/>
<keyword evidence="2" id="KW-0732">Signal</keyword>
<dbReference type="InterPro" id="IPR013320">
    <property type="entry name" value="ConA-like_dom_sf"/>
</dbReference>
<dbReference type="InterPro" id="IPR050546">
    <property type="entry name" value="Glycosyl_Hydrlase_16"/>
</dbReference>
<dbReference type="PROSITE" id="PS51762">
    <property type="entry name" value="GH16_2"/>
    <property type="match status" value="1"/>
</dbReference>
<name>A0A514CMY0_9BACT</name>
<gene>
    <name evidence="4" type="ORF">FKX85_19610</name>
</gene>
<accession>A0A514CMY0</accession>
<dbReference type="OrthoDB" id="9776255at2"/>
<dbReference type="EMBL" id="CP041253">
    <property type="protein sequence ID" value="QDH81117.1"/>
    <property type="molecule type" value="Genomic_DNA"/>
</dbReference>
<reference evidence="4 5" key="1">
    <citation type="submission" date="2019-06" db="EMBL/GenBank/DDBJ databases">
        <title>Echinicola alkalisoli sp. nov. isolated from saline soil.</title>
        <authorList>
            <person name="Sun J.-Q."/>
            <person name="Xu L."/>
        </authorList>
    </citation>
    <scope>NUCLEOTIDE SEQUENCE [LARGE SCALE GENOMIC DNA]</scope>
    <source>
        <strain evidence="4 5">LN3S3</strain>
    </source>
</reference>
<dbReference type="Proteomes" id="UP000316614">
    <property type="component" value="Chromosome"/>
</dbReference>
<evidence type="ECO:0000256" key="1">
    <source>
        <dbReference type="ARBA" id="ARBA00006865"/>
    </source>
</evidence>
<dbReference type="PANTHER" id="PTHR10963:SF55">
    <property type="entry name" value="GLYCOSIDE HYDROLASE FAMILY 16 PROTEIN"/>
    <property type="match status" value="1"/>
</dbReference>
<dbReference type="GO" id="GO:0004553">
    <property type="term" value="F:hydrolase activity, hydrolyzing O-glycosyl compounds"/>
    <property type="evidence" value="ECO:0007669"/>
    <property type="project" value="InterPro"/>
</dbReference>
<keyword evidence="4" id="KW-0378">Hydrolase</keyword>
<sequence length="293" mass="33443">MRKMLFITLGAICSACLLTGCGSGNASKKSIEGPVSPYQGYQLVWQDEFDQEGKPDSRFWSYEEGFVRNRELQWYQKDNANVKDGFLEIEGRREQVANPSYEENSRDWKKNRPNAEYTSASINTAGKKSFQYGIVEVRAKLDTALGMWPAIWTLGESKGWPANGEVDIMEYYRVNGKGTILANAAWAHEQKRAAWDEAKVPFSEFLEKDPNWPEKFHIWKMEWTPKAIRLSLDGELLNEIDLATTLNPDGSNPFHQPHYILLNLAIGSNGGEPAKTAFPKKYLVDYVRVYQKK</sequence>
<dbReference type="Gene3D" id="2.60.120.200">
    <property type="match status" value="1"/>
</dbReference>
<dbReference type="PANTHER" id="PTHR10963">
    <property type="entry name" value="GLYCOSYL HYDROLASE-RELATED"/>
    <property type="match status" value="1"/>
</dbReference>
<keyword evidence="5" id="KW-1185">Reference proteome</keyword>
<feature type="domain" description="GH16" evidence="3">
    <location>
        <begin position="29"/>
        <end position="293"/>
    </location>
</feature>
<dbReference type="CDD" id="cd08023">
    <property type="entry name" value="GH16_laminarinase_like"/>
    <property type="match status" value="1"/>
</dbReference>
<dbReference type="PROSITE" id="PS51257">
    <property type="entry name" value="PROKAR_LIPOPROTEIN"/>
    <property type="match status" value="1"/>
</dbReference>